<dbReference type="NCBIfam" id="TIGR03542">
    <property type="entry name" value="DAPAT_plant"/>
    <property type="match status" value="1"/>
</dbReference>
<dbReference type="EMBL" id="JAGKQH010000015">
    <property type="protein sequence ID" value="KAG6578342.1"/>
    <property type="molecule type" value="Genomic_DNA"/>
</dbReference>
<evidence type="ECO:0000256" key="2">
    <source>
        <dbReference type="ARBA" id="ARBA00022576"/>
    </source>
</evidence>
<dbReference type="InterPro" id="IPR006569">
    <property type="entry name" value="CID_dom"/>
</dbReference>
<evidence type="ECO:0000256" key="5">
    <source>
        <dbReference type="ARBA" id="ARBA00061511"/>
    </source>
</evidence>
<keyword evidence="3" id="KW-0808">Transferase</keyword>
<dbReference type="Pfam" id="PF04818">
    <property type="entry name" value="CID"/>
    <property type="match status" value="1"/>
</dbReference>
<dbReference type="GO" id="GO:0030170">
    <property type="term" value="F:pyridoxal phosphate binding"/>
    <property type="evidence" value="ECO:0007669"/>
    <property type="project" value="InterPro"/>
</dbReference>
<evidence type="ECO:0000259" key="7">
    <source>
        <dbReference type="PROSITE" id="PS51391"/>
    </source>
</evidence>
<dbReference type="Proteomes" id="UP000685013">
    <property type="component" value="Chromosome 15"/>
</dbReference>
<feature type="region of interest" description="Disordered" evidence="6">
    <location>
        <begin position="905"/>
        <end position="967"/>
    </location>
</feature>
<reference evidence="8 9" key="1">
    <citation type="journal article" date="2021" name="Hortic Res">
        <title>The domestication of Cucurbita argyrosperma as revealed by the genome of its wild relative.</title>
        <authorList>
            <person name="Barrera-Redondo J."/>
            <person name="Sanchez-de la Vega G."/>
            <person name="Aguirre-Liguori J.A."/>
            <person name="Castellanos-Morales G."/>
            <person name="Gutierrez-Guerrero Y.T."/>
            <person name="Aguirre-Dugua X."/>
            <person name="Aguirre-Planter E."/>
            <person name="Tenaillon M.I."/>
            <person name="Lira-Saade R."/>
            <person name="Eguiarte L.E."/>
        </authorList>
    </citation>
    <scope>NUCLEOTIDE SEQUENCE [LARGE SCALE GENOMIC DNA]</scope>
    <source>
        <strain evidence="8">JBR-2021</strain>
    </source>
</reference>
<feature type="compositionally biased region" description="Pro residues" evidence="6">
    <location>
        <begin position="911"/>
        <end position="926"/>
    </location>
</feature>
<sequence length="1169" mass="128980">MFKRLLNDGFQTPSCISSPPKTMLHLQSSEHETKNKTGHCTKVVRSANMENLRSGYLFPEQATALSTVEGYSGYGDEQGNKALRKRIAEMLYGNMGIKGEEVFVSDGAQCDISRLQMLLGPNVTVAVQDPSFPAYIDSSVIFGRAGDLQGQNGKYERIVYMKCTPDNDFFPDLSITPRTDIIFFCSPNNPTGTAASAAQLRRLVDFATANGSIIVFDSSYAAYISDGSPTSIYQIPGAKQALIFVAIEISSFSKFAGFTGVRLGWTVVPEELSYSNGFPIIKDYDRIVCTCFNGASNIVQAGGLACLSAEGLQAISRVVKSYQENAKILTEAFRGLGMEVYGGQNAPYLWVHFPGSSSWEIFAEILEKTHIVTIPGRGFGPGGEAYIRTYEAASSSFPLCLASKQIPSTSPYKFPLPEPLFFSTITISLLHERSAKISVAAMNYSLAEAYVARKMSHEKLKKEEREKANKICTDSSPNYEVKQVSRGITIAFSLTHIPFSRFAFIFYVICANKLSKSMGGTFNPQILVDKLARLNNSQASIETLSHWCIFHMNKAKQVVETWDKQFHCSPREQRLAYLYLANDILQNSRRKGSEFVGEFWKVLPDALRDVIEHGDDFGRNAALRLIGIWEERKVFGSRGQSLKEEIMGKSLETGNRNGKHFSSKLKQSGSISLDKIVSGYQVVYRSEVDEDAVFSKCRNSISYLEKLDKEIGADVNSGQYRGSSAAEDLRGHHSILRDCIEQLTTIETSRASLVSHLREALQEQEFKLEQVRNQLQVSHSQSEQTQNLCRQFLSGENVEAMTKEEASKDAQTSIAPHSLVPRERDQSAPVMYAPSLPFPAKPGPIEEDPRKSAAAAVAAKLTASTSSVQMLSYVLSSLASEGVIGNPNKKLPGDYPSEKRLKLENDQSPYTLPPNPQRPPVPPFPHPESLQHNASSASQQYTPSDLPPPLSSSPPPVPPLPPVGQLPLPQFTQNAAGSVSSIAYSYSMTQSLQPLARPGYPNLGAPVTGMSPCTIPTNSYQSFQGSDGNGASHAIYNSPIFHTIAAFASVFVLKLKINDPDHPFRWRRRSTRERDMEEEEKHDELDPNQKSKRAKEDQGLTMAEESMSVEWIFEAQEVPSWQKHLTARAFVVSFGLSVLFTYIVVKLNLTTGITPSLTMSPPIFSVSSS</sequence>
<feature type="compositionally biased region" description="Polar residues" evidence="6">
    <location>
        <begin position="930"/>
        <end position="942"/>
    </location>
</feature>
<evidence type="ECO:0000313" key="8">
    <source>
        <dbReference type="EMBL" id="KAG6578342.1"/>
    </source>
</evidence>
<feature type="region of interest" description="Disordered" evidence="6">
    <location>
        <begin position="806"/>
        <end position="826"/>
    </location>
</feature>
<proteinExistence type="inferred from homology"/>
<dbReference type="GO" id="GO:0008483">
    <property type="term" value="F:transaminase activity"/>
    <property type="evidence" value="ECO:0007669"/>
    <property type="project" value="UniProtKB-KW"/>
</dbReference>
<gene>
    <name evidence="8" type="primary">ALD1</name>
    <name evidence="8" type="ORF">SDJN03_22790</name>
</gene>
<keyword evidence="4" id="KW-0663">Pyridoxal phosphate</keyword>
<evidence type="ECO:0000256" key="4">
    <source>
        <dbReference type="ARBA" id="ARBA00022898"/>
    </source>
</evidence>
<comment type="cofactor">
    <cofactor evidence="1">
        <name>pyridoxal 5'-phosphate</name>
        <dbReference type="ChEBI" id="CHEBI:597326"/>
    </cofactor>
</comment>
<name>A0AAV6M9Q5_9ROSI</name>
<organism evidence="8 9">
    <name type="scientific">Cucurbita argyrosperma subsp. sororia</name>
    <dbReference type="NCBI Taxonomy" id="37648"/>
    <lineage>
        <taxon>Eukaryota</taxon>
        <taxon>Viridiplantae</taxon>
        <taxon>Streptophyta</taxon>
        <taxon>Embryophyta</taxon>
        <taxon>Tracheophyta</taxon>
        <taxon>Spermatophyta</taxon>
        <taxon>Magnoliopsida</taxon>
        <taxon>eudicotyledons</taxon>
        <taxon>Gunneridae</taxon>
        <taxon>Pentapetalae</taxon>
        <taxon>rosids</taxon>
        <taxon>fabids</taxon>
        <taxon>Cucurbitales</taxon>
        <taxon>Cucurbitaceae</taxon>
        <taxon>Cucurbiteae</taxon>
        <taxon>Cucurbita</taxon>
    </lineage>
</organism>
<dbReference type="FunFam" id="3.40.640.10:FF:000099">
    <property type="entry name" value="LL-diaminopimelate aminotransferase, chloroplastic"/>
    <property type="match status" value="1"/>
</dbReference>
<keyword evidence="2 8" id="KW-0032">Aminotransferase</keyword>
<accession>A0AAV6M9Q5</accession>
<dbReference type="GO" id="GO:0009862">
    <property type="term" value="P:systemic acquired resistance, salicylic acid mediated signaling pathway"/>
    <property type="evidence" value="ECO:0007669"/>
    <property type="project" value="UniProtKB-ARBA"/>
</dbReference>
<keyword evidence="9" id="KW-1185">Reference proteome</keyword>
<dbReference type="CDD" id="cd16981">
    <property type="entry name" value="CID_RPRD_like"/>
    <property type="match status" value="1"/>
</dbReference>
<evidence type="ECO:0000256" key="6">
    <source>
        <dbReference type="SAM" id="MobiDB-lite"/>
    </source>
</evidence>
<comment type="similarity">
    <text evidence="5">Belongs to the class-I pyridoxal-phosphate-dependent aminotransferase family. LL-diaminopimelate aminotransferase subfamily.</text>
</comment>
<dbReference type="PANTHER" id="PTHR43144">
    <property type="entry name" value="AMINOTRANSFERASE"/>
    <property type="match status" value="1"/>
</dbReference>
<dbReference type="CDD" id="cd00609">
    <property type="entry name" value="AAT_like"/>
    <property type="match status" value="1"/>
</dbReference>
<dbReference type="SMART" id="SM00582">
    <property type="entry name" value="RPR"/>
    <property type="match status" value="1"/>
</dbReference>
<evidence type="ECO:0000313" key="9">
    <source>
        <dbReference type="Proteomes" id="UP000685013"/>
    </source>
</evidence>
<feature type="compositionally biased region" description="Basic and acidic residues" evidence="6">
    <location>
        <begin position="1082"/>
        <end position="1098"/>
    </location>
</feature>
<dbReference type="Pfam" id="PF00155">
    <property type="entry name" value="Aminotran_1_2"/>
    <property type="match status" value="1"/>
</dbReference>
<dbReference type="InterPro" id="IPR004839">
    <property type="entry name" value="Aminotransferase_I/II_large"/>
</dbReference>
<comment type="caution">
    <text evidence="8">The sequence shown here is derived from an EMBL/GenBank/DDBJ whole genome shotgun (WGS) entry which is preliminary data.</text>
</comment>
<evidence type="ECO:0000256" key="1">
    <source>
        <dbReference type="ARBA" id="ARBA00001933"/>
    </source>
</evidence>
<evidence type="ECO:0000256" key="3">
    <source>
        <dbReference type="ARBA" id="ARBA00022679"/>
    </source>
</evidence>
<feature type="region of interest" description="Disordered" evidence="6">
    <location>
        <begin position="1071"/>
        <end position="1100"/>
    </location>
</feature>
<dbReference type="PROSITE" id="PS51391">
    <property type="entry name" value="CID"/>
    <property type="match status" value="1"/>
</dbReference>
<dbReference type="InterPro" id="IPR019942">
    <property type="entry name" value="DapL/ALD1"/>
</dbReference>
<protein>
    <submittedName>
        <fullName evidence="8">Aminotransferase ALD1, chloroplastic</fullName>
    </submittedName>
</protein>
<feature type="domain" description="CID" evidence="7">
    <location>
        <begin position="519"/>
        <end position="651"/>
    </location>
</feature>
<dbReference type="FunFam" id="1.25.40.90:FF:000018">
    <property type="entry name" value="ENTH/VHS family protein isoform 1"/>
    <property type="match status" value="1"/>
</dbReference>
<feature type="compositionally biased region" description="Pro residues" evidence="6">
    <location>
        <begin position="945"/>
        <end position="964"/>
    </location>
</feature>
<dbReference type="AlphaFoldDB" id="A0AAV6M9Q5"/>
<feature type="non-terminal residue" evidence="8">
    <location>
        <position position="1"/>
    </location>
</feature>